<evidence type="ECO:0000313" key="4">
    <source>
        <dbReference type="WBParaSite" id="DME_0000958201-mRNA-1"/>
    </source>
</evidence>
<dbReference type="AlphaFoldDB" id="A0A0N4UNT0"/>
<dbReference type="Proteomes" id="UP000038040">
    <property type="component" value="Unplaced"/>
</dbReference>
<protein>
    <submittedName>
        <fullName evidence="1 4">Uncharacterized protein</fullName>
    </submittedName>
</protein>
<dbReference type="WBParaSite" id="DME_0000958201-mRNA-1">
    <property type="protein sequence ID" value="DME_0000958201-mRNA-1"/>
    <property type="gene ID" value="DME_0000958201"/>
</dbReference>
<dbReference type="EMBL" id="UYYG01000117">
    <property type="protein sequence ID" value="VDN53276.1"/>
    <property type="molecule type" value="Genomic_DNA"/>
</dbReference>
<proteinExistence type="predicted"/>
<dbReference type="STRING" id="318479.A0A0N4UNT0"/>
<dbReference type="OrthoDB" id="2153661at2759"/>
<organism evidence="2 4">
    <name type="scientific">Dracunculus medinensis</name>
    <name type="common">Guinea worm</name>
    <dbReference type="NCBI Taxonomy" id="318479"/>
    <lineage>
        <taxon>Eukaryota</taxon>
        <taxon>Metazoa</taxon>
        <taxon>Ecdysozoa</taxon>
        <taxon>Nematoda</taxon>
        <taxon>Chromadorea</taxon>
        <taxon>Rhabditida</taxon>
        <taxon>Spirurina</taxon>
        <taxon>Dracunculoidea</taxon>
        <taxon>Dracunculidae</taxon>
        <taxon>Dracunculus</taxon>
    </lineage>
</organism>
<reference evidence="4" key="1">
    <citation type="submission" date="2017-02" db="UniProtKB">
        <authorList>
            <consortium name="WormBaseParasite"/>
        </authorList>
    </citation>
    <scope>IDENTIFICATION</scope>
</reference>
<keyword evidence="3" id="KW-1185">Reference proteome</keyword>
<name>A0A0N4UNT0_DRAME</name>
<evidence type="ECO:0000313" key="1">
    <source>
        <dbReference type="EMBL" id="VDN53276.1"/>
    </source>
</evidence>
<sequence>MQYHIFRYLDQFRDPLEMEGEVLKKRLRMSSVESEPKQPIYPDINYVENKKVLPAWIHSKLIKENSGSGRFFALWNNPID</sequence>
<evidence type="ECO:0000313" key="3">
    <source>
        <dbReference type="Proteomes" id="UP000274756"/>
    </source>
</evidence>
<gene>
    <name evidence="1" type="ORF">DME_LOCUS3249</name>
</gene>
<reference evidence="1 3" key="2">
    <citation type="submission" date="2018-11" db="EMBL/GenBank/DDBJ databases">
        <authorList>
            <consortium name="Pathogen Informatics"/>
        </authorList>
    </citation>
    <scope>NUCLEOTIDE SEQUENCE [LARGE SCALE GENOMIC DNA]</scope>
</reference>
<evidence type="ECO:0000313" key="2">
    <source>
        <dbReference type="Proteomes" id="UP000038040"/>
    </source>
</evidence>
<accession>A0A0N4UNT0</accession>
<dbReference type="Proteomes" id="UP000274756">
    <property type="component" value="Unassembled WGS sequence"/>
</dbReference>